<gene>
    <name evidence="5" type="ORF">DSM101010T_33940</name>
</gene>
<organism evidence="5 6">
    <name type="scientific">Desulfovibrio subterraneus</name>
    <dbReference type="NCBI Taxonomy" id="2718620"/>
    <lineage>
        <taxon>Bacteria</taxon>
        <taxon>Pseudomonadati</taxon>
        <taxon>Thermodesulfobacteriota</taxon>
        <taxon>Desulfovibrionia</taxon>
        <taxon>Desulfovibrionales</taxon>
        <taxon>Desulfovibrionaceae</taxon>
        <taxon>Desulfovibrio</taxon>
    </lineage>
</organism>
<name>A0A7J0BMZ9_9BACT</name>
<keyword evidence="3" id="KW-0456">Lyase</keyword>
<dbReference type="RefSeq" id="WP_174406666.1">
    <property type="nucleotide sequence ID" value="NZ_BLVO01000016.1"/>
</dbReference>
<dbReference type="Proteomes" id="UP000503840">
    <property type="component" value="Unassembled WGS sequence"/>
</dbReference>
<dbReference type="InterPro" id="IPR050251">
    <property type="entry name" value="HpcH-HpaI_aldolase"/>
</dbReference>
<dbReference type="InterPro" id="IPR005000">
    <property type="entry name" value="Aldolase/citrate-lyase_domain"/>
</dbReference>
<comment type="caution">
    <text evidence="5">The sequence shown here is derived from an EMBL/GenBank/DDBJ whole genome shotgun (WGS) entry which is preliminary data.</text>
</comment>
<dbReference type="EMBL" id="BLVO01000016">
    <property type="protein sequence ID" value="GFM35029.1"/>
    <property type="molecule type" value="Genomic_DNA"/>
</dbReference>
<keyword evidence="2" id="KW-0479">Metal-binding</keyword>
<keyword evidence="6" id="KW-1185">Reference proteome</keyword>
<dbReference type="InterPro" id="IPR040442">
    <property type="entry name" value="Pyrv_kinase-like_dom_sf"/>
</dbReference>
<dbReference type="InterPro" id="IPR015813">
    <property type="entry name" value="Pyrv/PenolPyrv_kinase-like_dom"/>
</dbReference>
<protein>
    <submittedName>
        <fullName evidence="5">Aldolase</fullName>
    </submittedName>
</protein>
<evidence type="ECO:0000259" key="4">
    <source>
        <dbReference type="Pfam" id="PF03328"/>
    </source>
</evidence>
<dbReference type="GO" id="GO:0046872">
    <property type="term" value="F:metal ion binding"/>
    <property type="evidence" value="ECO:0007669"/>
    <property type="project" value="UniProtKB-KW"/>
</dbReference>
<dbReference type="Gene3D" id="3.20.20.60">
    <property type="entry name" value="Phosphoenolpyruvate-binding domains"/>
    <property type="match status" value="1"/>
</dbReference>
<dbReference type="PANTHER" id="PTHR30502">
    <property type="entry name" value="2-KETO-3-DEOXY-L-RHAMNONATE ALDOLASE"/>
    <property type="match status" value="1"/>
</dbReference>
<evidence type="ECO:0000256" key="2">
    <source>
        <dbReference type="ARBA" id="ARBA00022723"/>
    </source>
</evidence>
<comment type="similarity">
    <text evidence="1">Belongs to the HpcH/HpaI aldolase family.</text>
</comment>
<dbReference type="PANTHER" id="PTHR30502:SF0">
    <property type="entry name" value="PHOSPHOENOLPYRUVATE CARBOXYLASE FAMILY PROTEIN"/>
    <property type="match status" value="1"/>
</dbReference>
<proteinExistence type="inferred from homology"/>
<dbReference type="Pfam" id="PF03328">
    <property type="entry name" value="HpcH_HpaI"/>
    <property type="match status" value="1"/>
</dbReference>
<accession>A0A7J0BMZ9</accession>
<evidence type="ECO:0000256" key="1">
    <source>
        <dbReference type="ARBA" id="ARBA00005568"/>
    </source>
</evidence>
<dbReference type="AlphaFoldDB" id="A0A7J0BMZ9"/>
<evidence type="ECO:0000313" key="6">
    <source>
        <dbReference type="Proteomes" id="UP000503840"/>
    </source>
</evidence>
<evidence type="ECO:0000256" key="3">
    <source>
        <dbReference type="ARBA" id="ARBA00023239"/>
    </source>
</evidence>
<dbReference type="SUPFAM" id="SSF51621">
    <property type="entry name" value="Phosphoenolpyruvate/pyruvate domain"/>
    <property type="match status" value="1"/>
</dbReference>
<dbReference type="GO" id="GO:0005737">
    <property type="term" value="C:cytoplasm"/>
    <property type="evidence" value="ECO:0007669"/>
    <property type="project" value="TreeGrafter"/>
</dbReference>
<evidence type="ECO:0000313" key="5">
    <source>
        <dbReference type="EMBL" id="GFM35029.1"/>
    </source>
</evidence>
<feature type="domain" description="HpcH/HpaI aldolase/citrate lyase" evidence="4">
    <location>
        <begin position="24"/>
        <end position="233"/>
    </location>
</feature>
<dbReference type="GO" id="GO:0016832">
    <property type="term" value="F:aldehyde-lyase activity"/>
    <property type="evidence" value="ECO:0007669"/>
    <property type="project" value="TreeGrafter"/>
</dbReference>
<reference evidence="5 6" key="1">
    <citation type="submission" date="2020-05" db="EMBL/GenBank/DDBJ databases">
        <title>Draft genome sequence of Desulfovibrio sp. strain HN2T.</title>
        <authorList>
            <person name="Ueno A."/>
            <person name="Tamazawa S."/>
            <person name="Tamamura S."/>
            <person name="Murakami T."/>
            <person name="Kiyama T."/>
            <person name="Inomata H."/>
            <person name="Amano Y."/>
            <person name="Miyakawa K."/>
            <person name="Tamaki H."/>
            <person name="Naganuma T."/>
            <person name="Kaneko K."/>
        </authorList>
    </citation>
    <scope>NUCLEOTIDE SEQUENCE [LARGE SCALE GENOMIC DNA]</scope>
    <source>
        <strain evidence="5 6">HN2</strain>
    </source>
</reference>
<sequence length="259" mass="27649">MLNGTLKEKLRAGKVVFGPWCVIPSAAVMNVTAAAGFDFAIIDLEHGPTSFQTAEDMARAAASAGCHPIIRLGSVHEESILKSLDIGVEGVITAHVESGEDARTAVRCCKYHPLGTRGFSPFTRAGNYSGGDIARHADIQNKKTLVGVILEGKKGIDALDDVLQTEHLDLIYIGAYDLSQALGMPGQVNHPEVRAYMESCIRKIRDAGVAAGGYVARTEADMRWMVDIGMQFITYLPDCAAIHQAFSGAVGTFKGVIGE</sequence>